<keyword evidence="1" id="KW-0812">Transmembrane</keyword>
<organism evidence="2 3">
    <name type="scientific">Brucella lupini</name>
    <dbReference type="NCBI Taxonomy" id="255457"/>
    <lineage>
        <taxon>Bacteria</taxon>
        <taxon>Pseudomonadati</taxon>
        <taxon>Pseudomonadota</taxon>
        <taxon>Alphaproteobacteria</taxon>
        <taxon>Hyphomicrobiales</taxon>
        <taxon>Brucellaceae</taxon>
        <taxon>Brucella/Ochrobactrum group</taxon>
        <taxon>Brucella</taxon>
    </lineage>
</organism>
<dbReference type="PROSITE" id="PS51257">
    <property type="entry name" value="PROKAR_LIPOPROTEIN"/>
    <property type="match status" value="1"/>
</dbReference>
<sequence>MNAALLRANNGILSTVGFIVGLAASVASASCILVAGIAALSRVRCP</sequence>
<feature type="transmembrane region" description="Helical" evidence="1">
    <location>
        <begin position="12"/>
        <end position="40"/>
    </location>
</feature>
<dbReference type="AlphaFoldDB" id="A0A256GH89"/>
<evidence type="ECO:0000313" key="2">
    <source>
        <dbReference type="EMBL" id="OYR26469.1"/>
    </source>
</evidence>
<proteinExistence type="predicted"/>
<evidence type="ECO:0000313" key="3">
    <source>
        <dbReference type="Proteomes" id="UP000216363"/>
    </source>
</evidence>
<protein>
    <submittedName>
        <fullName evidence="2">Putative membrane protein</fullName>
    </submittedName>
</protein>
<keyword evidence="1" id="KW-1133">Transmembrane helix</keyword>
<dbReference type="Proteomes" id="UP000216363">
    <property type="component" value="Unassembled WGS sequence"/>
</dbReference>
<keyword evidence="1" id="KW-0472">Membrane</keyword>
<comment type="caution">
    <text evidence="2">The sequence shown here is derived from an EMBL/GenBank/DDBJ whole genome shotgun (WGS) entry which is preliminary data.</text>
</comment>
<name>A0A256GH89_9HYPH</name>
<dbReference type="EMBL" id="NNRN01000055">
    <property type="protein sequence ID" value="OYR26469.1"/>
    <property type="molecule type" value="Genomic_DNA"/>
</dbReference>
<gene>
    <name evidence="2" type="ORF">CES86_3937</name>
</gene>
<reference evidence="2 3" key="1">
    <citation type="submission" date="2017-07" db="EMBL/GenBank/DDBJ databases">
        <title>Draft genome of Ochrobactrum lupini type strain LUP21.</title>
        <authorList>
            <person name="Krzyzanowska D.M."/>
            <person name="Jafra S."/>
        </authorList>
    </citation>
    <scope>NUCLEOTIDE SEQUENCE [LARGE SCALE GENOMIC DNA]</scope>
    <source>
        <strain evidence="2 3">LUP21</strain>
    </source>
</reference>
<evidence type="ECO:0000256" key="1">
    <source>
        <dbReference type="SAM" id="Phobius"/>
    </source>
</evidence>
<accession>A0A256GH89</accession>